<evidence type="ECO:0000256" key="2">
    <source>
        <dbReference type="ARBA" id="ARBA00012755"/>
    </source>
</evidence>
<dbReference type="InterPro" id="IPR038417">
    <property type="entry name" value="Alpga-gal_N_sf"/>
</dbReference>
<dbReference type="PANTHER" id="PTHR43053:SF3">
    <property type="entry name" value="ALPHA-GALACTOSIDASE C-RELATED"/>
    <property type="match status" value="1"/>
</dbReference>
<dbReference type="Gene3D" id="2.70.98.60">
    <property type="entry name" value="alpha-galactosidase from lactobacil brevis"/>
    <property type="match status" value="1"/>
</dbReference>
<keyword evidence="9" id="KW-1185">Reference proteome</keyword>
<gene>
    <name evidence="8" type="ORF">GCM10011511_50850</name>
</gene>
<dbReference type="PROSITE" id="PS00512">
    <property type="entry name" value="ALPHA_GALACTOSIDASE"/>
    <property type="match status" value="1"/>
</dbReference>
<dbReference type="GO" id="GO:0004557">
    <property type="term" value="F:alpha-galactosidase activity"/>
    <property type="evidence" value="ECO:0007669"/>
    <property type="project" value="UniProtKB-EC"/>
</dbReference>
<dbReference type="InterPro" id="IPR031704">
    <property type="entry name" value="Glyco_hydro_36_N"/>
</dbReference>
<dbReference type="EMBL" id="BMJC01000006">
    <property type="protein sequence ID" value="GGB20914.1"/>
    <property type="molecule type" value="Genomic_DNA"/>
</dbReference>
<sequence>MKHYFLLLLLWPVTLCAQKQIAVQTEHSSLIFTVGADQKLYQSYFGKKLSPASTESLPASEAIESYQAAGGHNLFAPAMRMVHADGNPSLDFVVANTTTQIVDAGNTITRITLKDPVYPVTVELCFSAFYREDVITTWTEITHSESKSVHLYNFASSMLHFNADSYWLTQFHGDWAEEMKMQESRLTSGIKIIDTRLGSRADMYQTPAFFLSLNAPATETTGELIAATLAWSGNFQFLFEMDNENRLNVISGINPYASDEWLAPGKRFTTPEFIFTYSDEGKGAASRNLHRWARNHRVLDGNGPRYTLLNNWEATQFDFNEKKLDSLFDQAKLLGVDLFLLDDGWFGNKYPRNDDHAGLGDWQENTAKLPDGIGHLVKSANEKGVKFGIWIEPEMVNPKSELYEKHPDWILKLPNRPEDYFRNQLVLDLLNPAVQDFVYKTVDDMLTRNPGIAFLKWDCNRMMTNTYSPYAGADQSSVFIGYVQGLYAVLARLRAKYPALPMMLCSGGGGRTDYGALRYFTEFWPSDNTDAIERIFMQWGYSYFFPAKTIACHITSWGNQSLKFKTDVAMMGRMGYDLDIARLSGKDLAFSQEAVRNYKRLSGLVWQGDQYRLVDPYNNDRAVVLYADSSKDHAVVFAYNLHPPYGTNWTPVRLQGLDPRKTYVVRETNLYPGTVSHLPENNRSFTGEYLMTVGLHVSGKTAMSSEVIELTPVDTAPVTIPFGKDNKIIIEKTRGTYSVFFHGRLVIDQAYALCKGKEVYDSRNYGGLTWLAEGNVYTITHGPMQQLFYVFPGKDYFITEVQLKTDAGCNYMSPLVADHVATKGNRALFVPFDNDMWVRYNAAPMGTADFTGSEVTALYNDATRQGLVIGSLEQDTWKTGISVQGSDDTTLSALSVSNGWTDSVLTHDKIGHGTVSPVGGVCRGAKVFIGDFDDWRTGMETYAHLDSLAAPKVIFNWNRPTPMGWNSWGAIQDKLTLAKAKGVVDFFADSCKGFRNGERTLFVDLDAFWDNMTPGGVLVNASQLDTFITYCHQKGFRPGIYWTPFADWGKSDRKIEGSTHSYPETWTRQNGHVMDVDGGRAMDPTNPGTRDRIVAVLTRLKQLGFEMIKIDFLGHGALEADHFYDPTVTTGMQAFSKGMAFVDSVLGGQMLVYSAICPNIATARYVHMRRIACDAFSAIDNTEYTLNSTGYGWWQSGLYNFVDADHVVFTNAPAGMNRARLVSSLVTGTLMTGDDYSAAGKWRATARQLLQRRDVLSVVGRGKAWRPVFANTGNRGVEVFEKNEDEKVYVAVVNFENSPKDFSIPVSGMRKARGIFGGQTVQSDGGQLKVKVDGNDAEIFVKIF</sequence>
<keyword evidence="3" id="KW-0378">Hydrolase</keyword>
<evidence type="ECO:0000259" key="7">
    <source>
        <dbReference type="Pfam" id="PF16875"/>
    </source>
</evidence>
<dbReference type="FunFam" id="3.20.20.70:FF:000118">
    <property type="entry name" value="Alpha-galactosidase"/>
    <property type="match status" value="1"/>
</dbReference>
<evidence type="ECO:0000256" key="4">
    <source>
        <dbReference type="ARBA" id="ARBA00023295"/>
    </source>
</evidence>
<dbReference type="InterPro" id="IPR050985">
    <property type="entry name" value="Alpha-glycosidase_related"/>
</dbReference>
<dbReference type="Gene3D" id="2.60.40.1180">
    <property type="entry name" value="Golgi alpha-mannosidase II"/>
    <property type="match status" value="1"/>
</dbReference>
<dbReference type="InterPro" id="IPR031705">
    <property type="entry name" value="Glyco_hydro_36_C"/>
</dbReference>
<dbReference type="InterPro" id="IPR013785">
    <property type="entry name" value="Aldolase_TIM"/>
</dbReference>
<evidence type="ECO:0000259" key="6">
    <source>
        <dbReference type="Pfam" id="PF16874"/>
    </source>
</evidence>
<comment type="catalytic activity">
    <reaction evidence="1">
        <text>Hydrolysis of terminal, non-reducing alpha-D-galactose residues in alpha-D-galactosides, including galactose oligosaccharides, galactomannans and galactolipids.</text>
        <dbReference type="EC" id="3.2.1.22"/>
    </reaction>
</comment>
<dbReference type="Gene3D" id="3.20.20.70">
    <property type="entry name" value="Aldolase class I"/>
    <property type="match status" value="2"/>
</dbReference>
<proteinExistence type="predicted"/>
<feature type="signal peptide" evidence="5">
    <location>
        <begin position="1"/>
        <end position="17"/>
    </location>
</feature>
<dbReference type="EC" id="3.2.1.22" evidence="2"/>
<dbReference type="InterPro" id="IPR000111">
    <property type="entry name" value="Glyco_hydro_27/36_CS"/>
</dbReference>
<evidence type="ECO:0000313" key="8">
    <source>
        <dbReference type="EMBL" id="GGB20914.1"/>
    </source>
</evidence>
<dbReference type="InterPro" id="IPR013780">
    <property type="entry name" value="Glyco_hydro_b"/>
</dbReference>
<comment type="caution">
    <text evidence="8">The sequence shown here is derived from an EMBL/GenBank/DDBJ whole genome shotgun (WGS) entry which is preliminary data.</text>
</comment>
<dbReference type="SUPFAM" id="SSF51445">
    <property type="entry name" value="(Trans)glycosidases"/>
    <property type="match status" value="2"/>
</dbReference>
<reference evidence="8" key="2">
    <citation type="submission" date="2020-09" db="EMBL/GenBank/DDBJ databases">
        <authorList>
            <person name="Sun Q."/>
            <person name="Zhou Y."/>
        </authorList>
    </citation>
    <scope>NUCLEOTIDE SEQUENCE</scope>
    <source>
        <strain evidence="8">CGMCC 1.15448</strain>
    </source>
</reference>
<feature type="chain" id="PRO_5035239135" description="alpha-galactosidase" evidence="5">
    <location>
        <begin position="18"/>
        <end position="1344"/>
    </location>
</feature>
<name>A0A8J2UIA4_9BACT</name>
<keyword evidence="5" id="KW-0732">Signal</keyword>
<feature type="domain" description="Glycosyl hydrolase family 36 N-terminal" evidence="7">
    <location>
        <begin position="40"/>
        <end position="261"/>
    </location>
</feature>
<dbReference type="RefSeq" id="WP_188937149.1">
    <property type="nucleotide sequence ID" value="NZ_BMJC01000006.1"/>
</dbReference>
<dbReference type="Pfam" id="PF16875">
    <property type="entry name" value="Glyco_hydro_36N"/>
    <property type="match status" value="1"/>
</dbReference>
<evidence type="ECO:0000313" key="9">
    <source>
        <dbReference type="Proteomes" id="UP000607559"/>
    </source>
</evidence>
<dbReference type="InterPro" id="IPR017853">
    <property type="entry name" value="GH"/>
</dbReference>
<dbReference type="Pfam" id="PF16874">
    <property type="entry name" value="Glyco_hydro_36C"/>
    <property type="match status" value="1"/>
</dbReference>
<organism evidence="8 9">
    <name type="scientific">Puia dinghuensis</name>
    <dbReference type="NCBI Taxonomy" id="1792502"/>
    <lineage>
        <taxon>Bacteria</taxon>
        <taxon>Pseudomonadati</taxon>
        <taxon>Bacteroidota</taxon>
        <taxon>Chitinophagia</taxon>
        <taxon>Chitinophagales</taxon>
        <taxon>Chitinophagaceae</taxon>
        <taxon>Puia</taxon>
    </lineage>
</organism>
<dbReference type="PANTHER" id="PTHR43053">
    <property type="entry name" value="GLYCOSIDASE FAMILY 31"/>
    <property type="match status" value="1"/>
</dbReference>
<dbReference type="Proteomes" id="UP000607559">
    <property type="component" value="Unassembled WGS sequence"/>
</dbReference>
<dbReference type="Pfam" id="PF02065">
    <property type="entry name" value="Melibiase"/>
    <property type="match status" value="1"/>
</dbReference>
<dbReference type="InterPro" id="IPR002252">
    <property type="entry name" value="Glyco_hydro_36"/>
</dbReference>
<dbReference type="PRINTS" id="PR00743">
    <property type="entry name" value="GLHYDRLASE36"/>
</dbReference>
<feature type="domain" description="Glycosyl hydrolase family 36 C-terminal" evidence="6">
    <location>
        <begin position="622"/>
        <end position="710"/>
    </location>
</feature>
<protein>
    <recommendedName>
        <fullName evidence="2">alpha-galactosidase</fullName>
        <ecNumber evidence="2">3.2.1.22</ecNumber>
    </recommendedName>
</protein>
<dbReference type="GO" id="GO:0016052">
    <property type="term" value="P:carbohydrate catabolic process"/>
    <property type="evidence" value="ECO:0007669"/>
    <property type="project" value="InterPro"/>
</dbReference>
<keyword evidence="4" id="KW-0326">Glycosidase</keyword>
<accession>A0A8J2UIA4</accession>
<evidence type="ECO:0000256" key="3">
    <source>
        <dbReference type="ARBA" id="ARBA00022801"/>
    </source>
</evidence>
<dbReference type="CDD" id="cd14791">
    <property type="entry name" value="GH36"/>
    <property type="match status" value="1"/>
</dbReference>
<evidence type="ECO:0000256" key="1">
    <source>
        <dbReference type="ARBA" id="ARBA00001255"/>
    </source>
</evidence>
<evidence type="ECO:0000256" key="5">
    <source>
        <dbReference type="SAM" id="SignalP"/>
    </source>
</evidence>
<reference evidence="8" key="1">
    <citation type="journal article" date="2014" name="Int. J. Syst. Evol. Microbiol.">
        <title>Complete genome sequence of Corynebacterium casei LMG S-19264T (=DSM 44701T), isolated from a smear-ripened cheese.</title>
        <authorList>
            <consortium name="US DOE Joint Genome Institute (JGI-PGF)"/>
            <person name="Walter F."/>
            <person name="Albersmeier A."/>
            <person name="Kalinowski J."/>
            <person name="Ruckert C."/>
        </authorList>
    </citation>
    <scope>NUCLEOTIDE SEQUENCE</scope>
    <source>
        <strain evidence="8">CGMCC 1.15448</strain>
    </source>
</reference>